<feature type="binding site" evidence="12">
    <location>
        <begin position="270"/>
        <end position="275"/>
    </location>
    <ligand>
        <name>a peptide</name>
        <dbReference type="ChEBI" id="CHEBI:60466"/>
    </ligand>
</feature>
<evidence type="ECO:0000256" key="8">
    <source>
        <dbReference type="ARBA" id="ARBA00022833"/>
    </source>
</evidence>
<dbReference type="Gene3D" id="2.60.40.1730">
    <property type="entry name" value="tricorn interacting facor f3 domain"/>
    <property type="match status" value="1"/>
</dbReference>
<dbReference type="OrthoDB" id="79562at2759"/>
<feature type="domain" description="Peptidase M1 leukotriene A4 hydrolase/aminopeptidase C-terminal" evidence="15">
    <location>
        <begin position="470"/>
        <end position="609"/>
    </location>
</feature>
<evidence type="ECO:0000256" key="6">
    <source>
        <dbReference type="ARBA" id="ARBA00022723"/>
    </source>
</evidence>
<dbReference type="FunFam" id="1.10.390.10:FF:000009">
    <property type="entry name" value="Leukotriene A(4) hydrolase"/>
    <property type="match status" value="1"/>
</dbReference>
<dbReference type="Gene3D" id="1.25.40.320">
    <property type="entry name" value="Peptidase M1, leukotriene A4 hydrolase/aminopeptidase C-terminal domain"/>
    <property type="match status" value="1"/>
</dbReference>
<accession>A0A3N2Q3N8</accession>
<comment type="subcellular location">
    <subcellularLocation>
        <location evidence="2 14">Cytoplasm</location>
    </subcellularLocation>
    <subcellularLocation>
        <location evidence="1">Nucleus</location>
    </subcellularLocation>
</comment>
<keyword evidence="9 14" id="KW-0482">Metalloprotease</keyword>
<evidence type="ECO:0000313" key="17">
    <source>
        <dbReference type="Proteomes" id="UP000272025"/>
    </source>
</evidence>
<sequence>MAKRDPCTLSNYHEWLTKHTTVNISINFHEKAVKGTISLDLESLTDKQSKEIILDSNHVRISDVKVNSAPAAAWEIKDPVGPYGSPLHISVPQGAPKGSVVQVELGVETTNKCTALQFLTPAQTSNKKHPYVYSQCQAIHCRSIFPCQDTPDVKSTFTFIIRSALPVVASGVPVETPEEKEKGGDGDGNDKLYKFEQKVPIPTYLFGLASGDIATAPIGPRSVVATGPEELKACQWELDGVEDFIQVAEKLVFPYQWGVYNVLVTPPSYPYGGMEQPIFTFATPTLISGDRQNVDVIAHELSHSWSGNLVTNASWEHMWLNEGWTIYLERRIGMALHGDAERDFSAIIGWKALEDAVDLFGHDHEFTKLIINHDGIEPDDAFSTVPYEKGFHFVYYLERLVGRDNFDKFIPHYFTKWSRKSLDSFQFKDTFLDFFGNFGDESIKNKIAEIDWDAWFYKPGLPPKPQFDTSRVDVCYKLAEQWRNKDFEPSPKDVEDFTGNQKLVLLEAVEKFEEPLAPEKSELLGKVYSFASSKNAEIKSAYYKVALRAQDTSCYEGVAEHLGQVGRMKFVRPLFRALNKVDRPLALKTLEKNRDFYHPICRALVEKDLGVAGTS</sequence>
<dbReference type="Pfam" id="PF09127">
    <property type="entry name" value="Leuk-A4-hydro_C"/>
    <property type="match status" value="1"/>
</dbReference>
<evidence type="ECO:0000256" key="3">
    <source>
        <dbReference type="ARBA" id="ARBA00010136"/>
    </source>
</evidence>
<dbReference type="InterPro" id="IPR049980">
    <property type="entry name" value="LTA4H_cat"/>
</dbReference>
<evidence type="ECO:0000256" key="2">
    <source>
        <dbReference type="ARBA" id="ARBA00004496"/>
    </source>
</evidence>
<dbReference type="GeneID" id="39579846"/>
<dbReference type="InterPro" id="IPR045357">
    <property type="entry name" value="Aminopeptidase_N-like_N"/>
</dbReference>
<dbReference type="FunFam" id="3.30.2010.30:FF:000001">
    <property type="entry name" value="Leukotriene A(4) hydrolase"/>
    <property type="match status" value="1"/>
</dbReference>
<dbReference type="EC" id="3.3.2.10" evidence="14"/>
<dbReference type="SUPFAM" id="SSF48371">
    <property type="entry name" value="ARM repeat"/>
    <property type="match status" value="1"/>
</dbReference>
<protein>
    <recommendedName>
        <fullName evidence="14">Leukotriene A(4) hydrolase</fullName>
        <shortName evidence="14">LTA-4 hydrolase</shortName>
        <ecNumber evidence="14">3.3.2.10</ecNumber>
        <ecNumber evidence="14">3.4.11.-</ecNumber>
    </recommendedName>
</protein>
<comment type="cofactor">
    <cofactor evidence="13 14">
        <name>Zn(2+)</name>
        <dbReference type="ChEBI" id="CHEBI:29105"/>
    </cofactor>
    <text evidence="13 14">Binds 1 zinc ion per subunit.</text>
</comment>
<dbReference type="Gene3D" id="1.10.390.10">
    <property type="entry name" value="Neutral Protease Domain 2"/>
    <property type="match status" value="1"/>
</dbReference>
<gene>
    <name evidence="16" type="ORF">SODALDRAFT_331087</name>
</gene>
<dbReference type="SUPFAM" id="SSF55486">
    <property type="entry name" value="Metalloproteases ('zincins'), catalytic domain"/>
    <property type="match status" value="1"/>
</dbReference>
<dbReference type="InterPro" id="IPR014782">
    <property type="entry name" value="Peptidase_M1_dom"/>
</dbReference>
<dbReference type="PRINTS" id="PR00756">
    <property type="entry name" value="ALADIPTASE"/>
</dbReference>
<feature type="binding site" evidence="12">
    <location>
        <begin position="135"/>
        <end position="137"/>
    </location>
    <ligand>
        <name>a peptide</name>
        <dbReference type="ChEBI" id="CHEBI:60466"/>
    </ligand>
</feature>
<feature type="active site" description="Proton acceptor" evidence="11">
    <location>
        <position position="300"/>
    </location>
</feature>
<keyword evidence="17" id="KW-1185">Reference proteome</keyword>
<evidence type="ECO:0000256" key="13">
    <source>
        <dbReference type="PIRSR" id="PIRSR612777-3"/>
    </source>
</evidence>
<dbReference type="NCBIfam" id="TIGR02411">
    <property type="entry name" value="leuko_A4_hydro"/>
    <property type="match status" value="1"/>
</dbReference>
<organism evidence="16 17">
    <name type="scientific">Sodiomyces alkalinus (strain CBS 110278 / VKM F-3762 / F11)</name>
    <name type="common">Alkaliphilic filamentous fungus</name>
    <dbReference type="NCBI Taxonomy" id="1314773"/>
    <lineage>
        <taxon>Eukaryota</taxon>
        <taxon>Fungi</taxon>
        <taxon>Dikarya</taxon>
        <taxon>Ascomycota</taxon>
        <taxon>Pezizomycotina</taxon>
        <taxon>Sordariomycetes</taxon>
        <taxon>Hypocreomycetidae</taxon>
        <taxon>Glomerellales</taxon>
        <taxon>Plectosphaerellaceae</taxon>
        <taxon>Sodiomyces</taxon>
    </lineage>
</organism>
<dbReference type="InterPro" id="IPR027268">
    <property type="entry name" value="Peptidase_M4/M1_CTD_sf"/>
</dbReference>
<keyword evidence="10" id="KW-0539">Nucleus</keyword>
<dbReference type="InterPro" id="IPR038502">
    <property type="entry name" value="M1_LTA-4_hydro/amino_C_sf"/>
</dbReference>
<dbReference type="Proteomes" id="UP000272025">
    <property type="component" value="Unassembled WGS sequence"/>
</dbReference>
<dbReference type="InterPro" id="IPR016024">
    <property type="entry name" value="ARM-type_fold"/>
</dbReference>
<keyword evidence="4 14" id="KW-0963">Cytoplasm</keyword>
<dbReference type="InterPro" id="IPR012777">
    <property type="entry name" value="LTA4H"/>
</dbReference>
<evidence type="ECO:0000256" key="9">
    <source>
        <dbReference type="ARBA" id="ARBA00023049"/>
    </source>
</evidence>
<proteinExistence type="inferred from homology"/>
<dbReference type="SMART" id="SM01263">
    <property type="entry name" value="Leuk-A4-hydro_C"/>
    <property type="match status" value="1"/>
</dbReference>
<dbReference type="FunFam" id="1.25.40.320:FF:000001">
    <property type="entry name" value="Leukotriene A(4) hydrolase"/>
    <property type="match status" value="1"/>
</dbReference>
<dbReference type="InterPro" id="IPR042097">
    <property type="entry name" value="Aminopeptidase_N-like_N_sf"/>
</dbReference>
<keyword evidence="6 13" id="KW-0479">Metal-binding</keyword>
<feature type="binding site" evidence="13">
    <location>
        <position position="303"/>
    </location>
    <ligand>
        <name>Zn(2+)</name>
        <dbReference type="ChEBI" id="CHEBI:29105"/>
        <note>catalytic</note>
    </ligand>
</feature>
<evidence type="ECO:0000256" key="5">
    <source>
        <dbReference type="ARBA" id="ARBA00022670"/>
    </source>
</evidence>
<dbReference type="InterPro" id="IPR001930">
    <property type="entry name" value="Peptidase_M1"/>
</dbReference>
<keyword evidence="7 14" id="KW-0378">Hydrolase</keyword>
<dbReference type="SUPFAM" id="SSF63737">
    <property type="entry name" value="Leukotriene A4 hydrolase N-terminal domain"/>
    <property type="match status" value="1"/>
</dbReference>
<feature type="active site" description="Proton donor" evidence="11">
    <location>
        <position position="387"/>
    </location>
</feature>
<comment type="similarity">
    <text evidence="3 14">Belongs to the peptidase M1 family.</text>
</comment>
<dbReference type="PANTHER" id="PTHR45726">
    <property type="entry name" value="LEUKOTRIENE A-4 HYDROLASE"/>
    <property type="match status" value="1"/>
</dbReference>
<evidence type="ECO:0000259" key="15">
    <source>
        <dbReference type="SMART" id="SM01263"/>
    </source>
</evidence>
<dbReference type="InterPro" id="IPR034015">
    <property type="entry name" value="M1_LTA4H"/>
</dbReference>
<dbReference type="Gene3D" id="3.30.2010.30">
    <property type="match status" value="1"/>
</dbReference>
<dbReference type="STRING" id="1314773.A0A3N2Q3N8"/>
<dbReference type="GO" id="GO:0008270">
    <property type="term" value="F:zinc ion binding"/>
    <property type="evidence" value="ECO:0007669"/>
    <property type="project" value="InterPro"/>
</dbReference>
<dbReference type="FunFam" id="2.60.40.1730:FF:000004">
    <property type="entry name" value="Leukotriene A(4) hydrolase"/>
    <property type="match status" value="1"/>
</dbReference>
<dbReference type="EC" id="3.4.11.-" evidence="14"/>
<dbReference type="CDD" id="cd09599">
    <property type="entry name" value="M1_LTA4H"/>
    <property type="match status" value="1"/>
</dbReference>
<dbReference type="Pfam" id="PF17900">
    <property type="entry name" value="Peptidase_M1_N"/>
    <property type="match status" value="1"/>
</dbReference>
<feature type="binding site" evidence="13">
    <location>
        <position position="322"/>
    </location>
    <ligand>
        <name>Zn(2+)</name>
        <dbReference type="ChEBI" id="CHEBI:29105"/>
        <note>catalytic</note>
    </ligand>
</feature>
<feature type="binding site" evidence="13">
    <location>
        <position position="299"/>
    </location>
    <ligand>
        <name>Zn(2+)</name>
        <dbReference type="ChEBI" id="CHEBI:29105"/>
        <note>catalytic</note>
    </ligand>
</feature>
<evidence type="ECO:0000313" key="16">
    <source>
        <dbReference type="EMBL" id="ROT41362.1"/>
    </source>
</evidence>
<dbReference type="PANTHER" id="PTHR45726:SF3">
    <property type="entry name" value="LEUKOTRIENE A-4 HYDROLASE"/>
    <property type="match status" value="1"/>
</dbReference>
<dbReference type="GO" id="GO:0006508">
    <property type="term" value="P:proteolysis"/>
    <property type="evidence" value="ECO:0007669"/>
    <property type="project" value="UniProtKB-KW"/>
</dbReference>
<dbReference type="AlphaFoldDB" id="A0A3N2Q3N8"/>
<dbReference type="RefSeq" id="XP_028469168.1">
    <property type="nucleotide sequence ID" value="XM_028611368.1"/>
</dbReference>
<feature type="binding site" evidence="12">
    <location>
        <begin position="567"/>
        <end position="569"/>
    </location>
    <ligand>
        <name>a peptide</name>
        <dbReference type="ChEBI" id="CHEBI:60466"/>
    </ligand>
</feature>
<dbReference type="GO" id="GO:0004177">
    <property type="term" value="F:aminopeptidase activity"/>
    <property type="evidence" value="ECO:0007669"/>
    <property type="project" value="TreeGrafter"/>
</dbReference>
<dbReference type="GO" id="GO:0005829">
    <property type="term" value="C:cytosol"/>
    <property type="evidence" value="ECO:0007669"/>
    <property type="project" value="TreeGrafter"/>
</dbReference>
<evidence type="ECO:0000256" key="4">
    <source>
        <dbReference type="ARBA" id="ARBA00022490"/>
    </source>
</evidence>
<evidence type="ECO:0000256" key="7">
    <source>
        <dbReference type="ARBA" id="ARBA00022801"/>
    </source>
</evidence>
<evidence type="ECO:0000256" key="11">
    <source>
        <dbReference type="PIRSR" id="PIRSR612777-1"/>
    </source>
</evidence>
<dbReference type="GO" id="GO:0005634">
    <property type="term" value="C:nucleus"/>
    <property type="evidence" value="ECO:0007669"/>
    <property type="project" value="UniProtKB-SubCell"/>
</dbReference>
<dbReference type="GO" id="GO:0004301">
    <property type="term" value="F:epoxide hydrolase activity"/>
    <property type="evidence" value="ECO:0007669"/>
    <property type="project" value="UniProtKB-EC"/>
</dbReference>
<evidence type="ECO:0000256" key="14">
    <source>
        <dbReference type="RuleBase" id="RU361141"/>
    </source>
</evidence>
<comment type="catalytic activity">
    <reaction evidence="14">
        <text>an epoxide + H2O = an ethanediol</text>
        <dbReference type="Rhea" id="RHEA:19037"/>
        <dbReference type="ChEBI" id="CHEBI:15377"/>
        <dbReference type="ChEBI" id="CHEBI:32955"/>
        <dbReference type="ChEBI" id="CHEBI:140594"/>
        <dbReference type="EC" id="3.3.2.10"/>
    </reaction>
</comment>
<dbReference type="GO" id="GO:0008237">
    <property type="term" value="F:metallopeptidase activity"/>
    <property type="evidence" value="ECO:0007669"/>
    <property type="project" value="UniProtKB-KW"/>
</dbReference>
<evidence type="ECO:0000256" key="12">
    <source>
        <dbReference type="PIRSR" id="PIRSR612777-2"/>
    </source>
</evidence>
<dbReference type="InterPro" id="IPR015211">
    <property type="entry name" value="Peptidase_M1_C"/>
</dbReference>
<dbReference type="EMBL" id="ML119052">
    <property type="protein sequence ID" value="ROT41362.1"/>
    <property type="molecule type" value="Genomic_DNA"/>
</dbReference>
<evidence type="ECO:0000256" key="1">
    <source>
        <dbReference type="ARBA" id="ARBA00004123"/>
    </source>
</evidence>
<dbReference type="Pfam" id="PF01433">
    <property type="entry name" value="Peptidase_M1"/>
    <property type="match status" value="1"/>
</dbReference>
<reference evidence="16 17" key="1">
    <citation type="journal article" date="2018" name="Mol. Ecol.">
        <title>The obligate alkalophilic soda-lake fungus Sodiomyces alkalinus has shifted to a protein diet.</title>
        <authorList>
            <person name="Grum-Grzhimaylo A.A."/>
            <person name="Falkoski D.L."/>
            <person name="van den Heuvel J."/>
            <person name="Valero-Jimenez C.A."/>
            <person name="Min B."/>
            <person name="Choi I.G."/>
            <person name="Lipzen A."/>
            <person name="Daum C.G."/>
            <person name="Aanen D.K."/>
            <person name="Tsang A."/>
            <person name="Henrissat B."/>
            <person name="Bilanenko E.N."/>
            <person name="de Vries R.P."/>
            <person name="van Kan J.A.L."/>
            <person name="Grigoriev I.V."/>
            <person name="Debets A.J.M."/>
        </authorList>
    </citation>
    <scope>NUCLEOTIDE SEQUENCE [LARGE SCALE GENOMIC DNA]</scope>
    <source>
        <strain evidence="16 17">F11</strain>
    </source>
</reference>
<name>A0A3N2Q3N8_SODAK</name>
<evidence type="ECO:0000256" key="10">
    <source>
        <dbReference type="ARBA" id="ARBA00023242"/>
    </source>
</evidence>
<keyword evidence="8 13" id="KW-0862">Zinc</keyword>
<keyword evidence="5 14" id="KW-0645">Protease</keyword>